<evidence type="ECO:0000256" key="2">
    <source>
        <dbReference type="ARBA" id="ARBA00022759"/>
    </source>
</evidence>
<dbReference type="GO" id="GO:0016787">
    <property type="term" value="F:hydrolase activity"/>
    <property type="evidence" value="ECO:0007669"/>
    <property type="project" value="UniProtKB-KW"/>
</dbReference>
<dbReference type="KEGG" id="chk:D4L85_11645"/>
<dbReference type="GO" id="GO:0004519">
    <property type="term" value="F:endonuclease activity"/>
    <property type="evidence" value="ECO:0007669"/>
    <property type="project" value="UniProtKB-KW"/>
</dbReference>
<accession>A0A385SLE8</accession>
<keyword evidence="3" id="KW-0378">Hydrolase</keyword>
<feature type="domain" description="TNase-like" evidence="4">
    <location>
        <begin position="52"/>
        <end position="173"/>
    </location>
</feature>
<protein>
    <recommendedName>
        <fullName evidence="4">TNase-like domain-containing protein</fullName>
    </recommendedName>
</protein>
<evidence type="ECO:0000256" key="3">
    <source>
        <dbReference type="ARBA" id="ARBA00022801"/>
    </source>
</evidence>
<evidence type="ECO:0000313" key="5">
    <source>
        <dbReference type="EMBL" id="AYB31191.1"/>
    </source>
</evidence>
<name>A0A385SLE8_9BACT</name>
<evidence type="ECO:0000256" key="1">
    <source>
        <dbReference type="ARBA" id="ARBA00022722"/>
    </source>
</evidence>
<dbReference type="SUPFAM" id="SSF50199">
    <property type="entry name" value="Staphylococcal nuclease"/>
    <property type="match status" value="1"/>
</dbReference>
<evidence type="ECO:0000259" key="4">
    <source>
        <dbReference type="PROSITE" id="PS50830"/>
    </source>
</evidence>
<dbReference type="SMART" id="SM00318">
    <property type="entry name" value="SNc"/>
    <property type="match status" value="1"/>
</dbReference>
<gene>
    <name evidence="5" type="ORF">D4L85_11645</name>
</gene>
<dbReference type="Pfam" id="PF00565">
    <property type="entry name" value="SNase"/>
    <property type="match status" value="1"/>
</dbReference>
<dbReference type="InterPro" id="IPR035437">
    <property type="entry name" value="SNase_OB-fold_sf"/>
</dbReference>
<keyword evidence="2" id="KW-0255">Endonuclease</keyword>
<dbReference type="PANTHER" id="PTHR12302:SF3">
    <property type="entry name" value="SERINE_THREONINE-PROTEIN KINASE 31"/>
    <property type="match status" value="1"/>
</dbReference>
<sequence>MRQTPPRSARHNMILKHNFEQPKRNNAASYVIRLVVAAILTVMFWGVALAEEEVKGKVIEVIDGNTLSVVGEDNQTHKVMLAGIDSPELEQEYGDKAKSALEKIVLKKTVVVKFTGRDRLGNYLAEVLVNGKEDPRVELLKQGYAWTAEKNPLPDLESYRTLAQEKGKGLWKQENPTPPWTFRRQQTMLVAKGS</sequence>
<evidence type="ECO:0000313" key="6">
    <source>
        <dbReference type="Proteomes" id="UP000266183"/>
    </source>
</evidence>
<dbReference type="Gene3D" id="2.40.50.90">
    <property type="match status" value="1"/>
</dbReference>
<dbReference type="PROSITE" id="PS50830">
    <property type="entry name" value="TNASE_3"/>
    <property type="match status" value="1"/>
</dbReference>
<dbReference type="AlphaFoldDB" id="A0A385SLE8"/>
<dbReference type="Proteomes" id="UP000266183">
    <property type="component" value="Chromosome"/>
</dbReference>
<keyword evidence="1" id="KW-0540">Nuclease</keyword>
<dbReference type="PANTHER" id="PTHR12302">
    <property type="entry name" value="EBNA2 BINDING PROTEIN P100"/>
    <property type="match status" value="1"/>
</dbReference>
<reference evidence="6" key="1">
    <citation type="submission" date="2018-09" db="EMBL/GenBank/DDBJ databases">
        <title>Chryseolinea sp. KIS68-18 isolated from soil.</title>
        <authorList>
            <person name="Weon H.-Y."/>
            <person name="Kwon S.-W."/>
            <person name="Lee S.A."/>
        </authorList>
    </citation>
    <scope>NUCLEOTIDE SEQUENCE [LARGE SCALE GENOMIC DNA]</scope>
    <source>
        <strain evidence="6">KIS68-18</strain>
    </source>
</reference>
<organism evidence="5 6">
    <name type="scientific">Chryseolinea soli</name>
    <dbReference type="NCBI Taxonomy" id="2321403"/>
    <lineage>
        <taxon>Bacteria</taxon>
        <taxon>Pseudomonadati</taxon>
        <taxon>Bacteroidota</taxon>
        <taxon>Cytophagia</taxon>
        <taxon>Cytophagales</taxon>
        <taxon>Fulvivirgaceae</taxon>
        <taxon>Chryseolinea</taxon>
    </lineage>
</organism>
<proteinExistence type="predicted"/>
<dbReference type="InterPro" id="IPR016071">
    <property type="entry name" value="Staphylococal_nuclease_OB-fold"/>
</dbReference>
<keyword evidence="6" id="KW-1185">Reference proteome</keyword>
<dbReference type="EMBL" id="CP032382">
    <property type="protein sequence ID" value="AYB31191.1"/>
    <property type="molecule type" value="Genomic_DNA"/>
</dbReference>